<evidence type="ECO:0000259" key="2">
    <source>
        <dbReference type="Pfam" id="PF22980"/>
    </source>
</evidence>
<evidence type="ECO:0000313" key="3">
    <source>
        <dbReference type="EMBL" id="PNY28830.1"/>
    </source>
</evidence>
<dbReference type="Proteomes" id="UP000236621">
    <property type="component" value="Unassembled WGS sequence"/>
</dbReference>
<feature type="compositionally biased region" description="Basic and acidic residues" evidence="1">
    <location>
        <begin position="103"/>
        <end position="122"/>
    </location>
</feature>
<feature type="region of interest" description="Disordered" evidence="1">
    <location>
        <begin position="55"/>
        <end position="137"/>
    </location>
</feature>
<dbReference type="AlphaFoldDB" id="A0A2K3QMR6"/>
<dbReference type="OrthoDB" id="5353914at2759"/>
<dbReference type="InterPro" id="IPR054505">
    <property type="entry name" value="Myb_DNA-bind_8"/>
</dbReference>
<proteinExistence type="predicted"/>
<protein>
    <recommendedName>
        <fullName evidence="2">Myb-like DNA-binding domain-containing protein</fullName>
    </recommendedName>
</protein>
<keyword evidence="4" id="KW-1185">Reference proteome</keyword>
<dbReference type="Pfam" id="PF22980">
    <property type="entry name" value="Myb_DNA-bind_8"/>
    <property type="match status" value="1"/>
</dbReference>
<evidence type="ECO:0000256" key="1">
    <source>
        <dbReference type="SAM" id="MobiDB-lite"/>
    </source>
</evidence>
<organism evidence="3 4">
    <name type="scientific">Tolypocladium capitatum</name>
    <dbReference type="NCBI Taxonomy" id="45235"/>
    <lineage>
        <taxon>Eukaryota</taxon>
        <taxon>Fungi</taxon>
        <taxon>Dikarya</taxon>
        <taxon>Ascomycota</taxon>
        <taxon>Pezizomycotina</taxon>
        <taxon>Sordariomycetes</taxon>
        <taxon>Hypocreomycetidae</taxon>
        <taxon>Hypocreales</taxon>
        <taxon>Ophiocordycipitaceae</taxon>
        <taxon>Tolypocladium</taxon>
    </lineage>
</organism>
<evidence type="ECO:0000313" key="4">
    <source>
        <dbReference type="Proteomes" id="UP000236621"/>
    </source>
</evidence>
<name>A0A2K3QMR6_9HYPO</name>
<gene>
    <name evidence="3" type="ORF">TCAP_01249</name>
</gene>
<dbReference type="STRING" id="45235.A0A2K3QMR6"/>
<comment type="caution">
    <text evidence="3">The sequence shown here is derived from an EMBL/GenBank/DDBJ whole genome shotgun (WGS) entry which is preliminary data.</text>
</comment>
<feature type="domain" description="Myb-like DNA-binding" evidence="2">
    <location>
        <begin position="7"/>
        <end position="54"/>
    </location>
</feature>
<dbReference type="EMBL" id="NRSZ01000202">
    <property type="protein sequence ID" value="PNY28830.1"/>
    <property type="molecule type" value="Genomic_DNA"/>
</dbReference>
<reference evidence="3 4" key="1">
    <citation type="submission" date="2017-08" db="EMBL/GenBank/DDBJ databases">
        <title>Harnessing the power of phylogenomics to disentangle the directionality and signatures of interkingdom host jumping in the parasitic fungal genus Tolypocladium.</title>
        <authorList>
            <person name="Quandt C.A."/>
            <person name="Patterson W."/>
            <person name="Spatafora J.W."/>
        </authorList>
    </citation>
    <scope>NUCLEOTIDE SEQUENCE [LARGE SCALE GENOMIC DNA]</scope>
    <source>
        <strain evidence="3 4">CBS 113982</strain>
    </source>
</reference>
<sequence>MSKQDVSEQVKFLVSCIRNATSGKPDFSAVATELEIVSKAAAQKRYERLLKAHDINGTKATAIKTGKDGEATPTPQSTPQKRKTPRKAATDPKKRAKAAVKGEASDEEAKAKLVKTEVKEDDSGLSEPPASDGEVEI</sequence>
<accession>A0A2K3QMR6</accession>